<dbReference type="PATRIC" id="fig|111105.18.peg.2193"/>
<gene>
    <name evidence="1" type="ORF">HR15_03140</name>
</gene>
<comment type="caution">
    <text evidence="1">The sequence shown here is derived from an EMBL/GenBank/DDBJ whole genome shotgun (WGS) entry which is preliminary data.</text>
</comment>
<accession>A0A0A2FME8</accession>
<name>A0A0A2FME8_9PORP</name>
<sequence length="81" mass="9574">MFYAIGDIFYKVEVLRDTDFYPTFRAVENIKSFLYQVMENEYPETIAAIEEKIGTKVRDMNGKQLACMALTLSWLSYKYNH</sequence>
<keyword evidence="2" id="KW-1185">Reference proteome</keyword>
<organism evidence="1 2">
    <name type="scientific">Porphyromonas gulae</name>
    <dbReference type="NCBI Taxonomy" id="111105"/>
    <lineage>
        <taxon>Bacteria</taxon>
        <taxon>Pseudomonadati</taxon>
        <taxon>Bacteroidota</taxon>
        <taxon>Bacteroidia</taxon>
        <taxon>Bacteroidales</taxon>
        <taxon>Porphyromonadaceae</taxon>
        <taxon>Porphyromonas</taxon>
    </lineage>
</organism>
<dbReference type="RefSeq" id="WP_039423776.1">
    <property type="nucleotide sequence ID" value="NZ_JRAK01000050.1"/>
</dbReference>
<evidence type="ECO:0000313" key="2">
    <source>
        <dbReference type="Proteomes" id="UP000030146"/>
    </source>
</evidence>
<dbReference type="EMBL" id="JRAK01000050">
    <property type="protein sequence ID" value="KGN91215.1"/>
    <property type="molecule type" value="Genomic_DNA"/>
</dbReference>
<reference evidence="1 2" key="1">
    <citation type="submission" date="2014-08" db="EMBL/GenBank/DDBJ databases">
        <title>Porphyromonas gulae strain:COT-052_OH3439 Genome sequencing.</title>
        <authorList>
            <person name="Wallis C."/>
            <person name="Deusch O."/>
            <person name="O'Flynn C."/>
            <person name="Davis I."/>
            <person name="Jospin G."/>
            <person name="Darling A.E."/>
            <person name="Coil D.A."/>
            <person name="Alexiev A."/>
            <person name="Horsfall A."/>
            <person name="Kirkwood N."/>
            <person name="Harris S."/>
            <person name="Eisen J.A."/>
        </authorList>
    </citation>
    <scope>NUCLEOTIDE SEQUENCE [LARGE SCALE GENOMIC DNA]</scope>
    <source>
        <strain evidence="2">COT-052 OH3439</strain>
    </source>
</reference>
<dbReference type="Proteomes" id="UP000030146">
    <property type="component" value="Unassembled WGS sequence"/>
</dbReference>
<dbReference type="AlphaFoldDB" id="A0A0A2FME8"/>
<protein>
    <submittedName>
        <fullName evidence="1">Uncharacterized protein</fullName>
    </submittedName>
</protein>
<evidence type="ECO:0000313" key="1">
    <source>
        <dbReference type="EMBL" id="KGN91215.1"/>
    </source>
</evidence>
<proteinExistence type="predicted"/>